<comment type="caution">
    <text evidence="5">The sequence shown here is derived from an EMBL/GenBank/DDBJ whole genome shotgun (WGS) entry which is preliminary data.</text>
</comment>
<gene>
    <name evidence="5" type="ORF">EBO15_23525</name>
</gene>
<dbReference type="InterPro" id="IPR036388">
    <property type="entry name" value="WH-like_DNA-bd_sf"/>
</dbReference>
<dbReference type="SMART" id="SM00418">
    <property type="entry name" value="HTH_ARSR"/>
    <property type="match status" value="1"/>
</dbReference>
<evidence type="ECO:0000256" key="3">
    <source>
        <dbReference type="ARBA" id="ARBA00023163"/>
    </source>
</evidence>
<protein>
    <submittedName>
        <fullName evidence="5">Transcriptional regulator</fullName>
    </submittedName>
</protein>
<dbReference type="AlphaFoldDB" id="A0A3M2LWH4"/>
<name>A0A3M2LWH4_9ACTN</name>
<evidence type="ECO:0000313" key="5">
    <source>
        <dbReference type="EMBL" id="RMI41260.1"/>
    </source>
</evidence>
<dbReference type="Proteomes" id="UP000282674">
    <property type="component" value="Unassembled WGS sequence"/>
</dbReference>
<dbReference type="Gene3D" id="1.10.10.10">
    <property type="entry name" value="Winged helix-like DNA-binding domain superfamily/Winged helix DNA-binding domain"/>
    <property type="match status" value="1"/>
</dbReference>
<accession>A0A3M2LWH4</accession>
<dbReference type="InterPro" id="IPR036390">
    <property type="entry name" value="WH_DNA-bd_sf"/>
</dbReference>
<reference evidence="5 6" key="1">
    <citation type="submission" date="2018-10" db="EMBL/GenBank/DDBJ databases">
        <title>Isolation from soil.</title>
        <authorList>
            <person name="Hu J."/>
        </authorList>
    </citation>
    <scope>NUCLEOTIDE SEQUENCE [LARGE SCALE GENOMIC DNA]</scope>
    <source>
        <strain evidence="5 6">NEAU-Ht49</strain>
    </source>
</reference>
<dbReference type="Pfam" id="PF01022">
    <property type="entry name" value="HTH_5"/>
    <property type="match status" value="1"/>
</dbReference>
<dbReference type="OrthoDB" id="3460651at2"/>
<evidence type="ECO:0000259" key="4">
    <source>
        <dbReference type="SMART" id="SM00418"/>
    </source>
</evidence>
<evidence type="ECO:0000313" key="6">
    <source>
        <dbReference type="Proteomes" id="UP000282674"/>
    </source>
</evidence>
<keyword evidence="6" id="KW-1185">Reference proteome</keyword>
<dbReference type="RefSeq" id="WP_122196601.1">
    <property type="nucleotide sequence ID" value="NZ_JBHSKC010000006.1"/>
</dbReference>
<dbReference type="GO" id="GO:0003677">
    <property type="term" value="F:DNA binding"/>
    <property type="evidence" value="ECO:0007669"/>
    <property type="project" value="UniProtKB-KW"/>
</dbReference>
<keyword evidence="2" id="KW-0238">DNA-binding</keyword>
<feature type="domain" description="HTH arsR-type" evidence="4">
    <location>
        <begin position="249"/>
        <end position="324"/>
    </location>
</feature>
<dbReference type="PANTHER" id="PTHR43132:SF6">
    <property type="entry name" value="HTH-TYPE TRANSCRIPTIONAL REPRESSOR CZRA"/>
    <property type="match status" value="1"/>
</dbReference>
<evidence type="ECO:0000256" key="1">
    <source>
        <dbReference type="ARBA" id="ARBA00023015"/>
    </source>
</evidence>
<dbReference type="CDD" id="cd00090">
    <property type="entry name" value="HTH_ARSR"/>
    <property type="match status" value="1"/>
</dbReference>
<proteinExistence type="predicted"/>
<keyword evidence="3" id="KW-0804">Transcription</keyword>
<dbReference type="EMBL" id="RFFG01000044">
    <property type="protein sequence ID" value="RMI41260.1"/>
    <property type="molecule type" value="Genomic_DNA"/>
</dbReference>
<dbReference type="InterPro" id="IPR011991">
    <property type="entry name" value="ArsR-like_HTH"/>
</dbReference>
<evidence type="ECO:0000256" key="2">
    <source>
        <dbReference type="ARBA" id="ARBA00023125"/>
    </source>
</evidence>
<dbReference type="SUPFAM" id="SSF46785">
    <property type="entry name" value="Winged helix' DNA-binding domain"/>
    <property type="match status" value="1"/>
</dbReference>
<dbReference type="InterPro" id="IPR001845">
    <property type="entry name" value="HTH_ArsR_DNA-bd_dom"/>
</dbReference>
<keyword evidence="1" id="KW-0805">Transcription regulation</keyword>
<dbReference type="InterPro" id="IPR051011">
    <property type="entry name" value="Metal_resp_trans_reg"/>
</dbReference>
<sequence>MSVWLIDADTLASGRFVLSPLAETLGCLRDLETEQADHPGRRAWMDAVLPAYRAHMSENPVARRIVREGLIALKTNWNADFLTPAPMGAFEPSFEDEVAVIRATPPAKARADLEVSVGGPLPEILRRDDLPRIAADAITEVWRYAVEPFWPRRRRVLEADIIARTRQLSRDGWAAALEGLRPGIRWLGDGRLQINAAEYPPRDVSGAELFLVPITSPHGWVSWADGVRYAKFYPCAGELAAPDPAAVPRALARLLGEGRAAVLTLLDDPKSTTQLVALTGLPLGSVGRHLKILLEARLADRRRSGRSVLYYRTRAGDTLIHAQTATPTVTP</sequence>
<organism evidence="5 6">
    <name type="scientific">Actinomadura harenae</name>
    <dbReference type="NCBI Taxonomy" id="2483351"/>
    <lineage>
        <taxon>Bacteria</taxon>
        <taxon>Bacillati</taxon>
        <taxon>Actinomycetota</taxon>
        <taxon>Actinomycetes</taxon>
        <taxon>Streptosporangiales</taxon>
        <taxon>Thermomonosporaceae</taxon>
        <taxon>Actinomadura</taxon>
    </lineage>
</organism>
<dbReference type="PANTHER" id="PTHR43132">
    <property type="entry name" value="ARSENICAL RESISTANCE OPERON REPRESSOR ARSR-RELATED"/>
    <property type="match status" value="1"/>
</dbReference>
<dbReference type="GO" id="GO:0003700">
    <property type="term" value="F:DNA-binding transcription factor activity"/>
    <property type="evidence" value="ECO:0007669"/>
    <property type="project" value="InterPro"/>
</dbReference>